<keyword evidence="1" id="KW-0472">Membrane</keyword>
<reference evidence="3 4" key="1">
    <citation type="submission" date="2021-10" db="EMBL/GenBank/DDBJ databases">
        <title>Anaerobic single-cell dispensing facilitates the cultivation of human gut bacteria.</title>
        <authorList>
            <person name="Afrizal A."/>
        </authorList>
    </citation>
    <scope>NUCLEOTIDE SEQUENCE [LARGE SCALE GENOMIC DNA]</scope>
    <source>
        <strain evidence="3 4">CLA-AA-H276</strain>
    </source>
</reference>
<evidence type="ECO:0000313" key="4">
    <source>
        <dbReference type="Proteomes" id="UP001198220"/>
    </source>
</evidence>
<protein>
    <submittedName>
        <fullName evidence="3">HAMP domain-containing protein</fullName>
    </submittedName>
</protein>
<dbReference type="RefSeq" id="WP_308459056.1">
    <property type="nucleotide sequence ID" value="NZ_JAJEPS010000004.1"/>
</dbReference>
<dbReference type="GO" id="GO:0016020">
    <property type="term" value="C:membrane"/>
    <property type="evidence" value="ECO:0007669"/>
    <property type="project" value="InterPro"/>
</dbReference>
<dbReference type="Pfam" id="PF00672">
    <property type="entry name" value="HAMP"/>
    <property type="match status" value="1"/>
</dbReference>
<keyword evidence="1" id="KW-0812">Transmembrane</keyword>
<accession>A0AAE3A8A2</accession>
<organism evidence="3 4">
    <name type="scientific">Hominiventricola filiformis</name>
    <dbReference type="NCBI Taxonomy" id="2885352"/>
    <lineage>
        <taxon>Bacteria</taxon>
        <taxon>Bacillati</taxon>
        <taxon>Bacillota</taxon>
        <taxon>Clostridia</taxon>
        <taxon>Lachnospirales</taxon>
        <taxon>Lachnospiraceae</taxon>
        <taxon>Hominiventricola</taxon>
    </lineage>
</organism>
<gene>
    <name evidence="3" type="ORF">LKD36_05890</name>
</gene>
<dbReference type="GO" id="GO:0007165">
    <property type="term" value="P:signal transduction"/>
    <property type="evidence" value="ECO:0007669"/>
    <property type="project" value="InterPro"/>
</dbReference>
<feature type="domain" description="HAMP" evidence="2">
    <location>
        <begin position="565"/>
        <end position="617"/>
    </location>
</feature>
<proteinExistence type="predicted"/>
<evidence type="ECO:0000256" key="1">
    <source>
        <dbReference type="SAM" id="Phobius"/>
    </source>
</evidence>
<dbReference type="EMBL" id="JAJEPS010000004">
    <property type="protein sequence ID" value="MCC2125710.1"/>
    <property type="molecule type" value="Genomic_DNA"/>
</dbReference>
<name>A0AAE3A8A2_9FIRM</name>
<dbReference type="PROSITE" id="PS50885">
    <property type="entry name" value="HAMP"/>
    <property type="match status" value="1"/>
</dbReference>
<feature type="transmembrane region" description="Helical" evidence="1">
    <location>
        <begin position="340"/>
        <end position="359"/>
    </location>
</feature>
<evidence type="ECO:0000313" key="3">
    <source>
        <dbReference type="EMBL" id="MCC2125710.1"/>
    </source>
</evidence>
<dbReference type="SUPFAM" id="SSF50969">
    <property type="entry name" value="YVTN repeat-like/Quinoprotein amine dehydrogenase"/>
    <property type="match status" value="1"/>
</dbReference>
<comment type="caution">
    <text evidence="3">The sequence shown here is derived from an EMBL/GenBank/DDBJ whole genome shotgun (WGS) entry which is preliminary data.</text>
</comment>
<sequence>MKKVFRTILLIALIIAGVVAGYRGIGRSTVSMDSILTFCTAQNGGTIAAWNDGNSTVIARLKQNGTINGHLKFRTERKDAMYQILGVTAGEKYVYVLRDKVDRYDGTVLGQELMVIDFDRLYGRQRKIFSLDNEDGIRYGWVNASGSTITVIGTDEKETKAIRKNYEFGSVLEDTLSLKNERTYPMRTGEGIYKAIGNGTNLVYISDSGKIYCASEERVYEVYPARTVDTLMYPSFISYAESGYVYFGEYETGNIIRLNLEDGSEETVLSGSSPFGGSNLYTPGDVVLMSMSGLNTFTALVNSGQDDGFHFLVCQDGNGHVISAFRYGIPAMILEILRQWAVYAAVILVIFGFAVVFTSAIRGGHTIMERLLSATIPLLFITMALFGAVSFQYYKGAIDENFVKQTVDEGNMLAALFGQESFNEIEYPYDYSGEAYSYLSQQLATRELYTRVIYYENGELYIGVDKNSPCFYPCEILMNLPAEQLYRRAALTGESVTGTIHDQLGERMVCITPVGGLSGETVYLLETGIYVANIAAYTATYIKDFTIVSVAFLLIVMVLMMLLFYQILFPLGEMKREMQLFADGDRSIRITSTSEDELTGIAQVFNKMADDIDVQILNLERMSETYYRFVPPSIIGLLGKDNLGSLTLGSNVKGNFAVLNVRLYLEDSLPLNQTEALMNRFFNTVNRFAQQNNIISIVDDANLQSMMLVCQNGADSAAVTALTILARMDADNRLYGPEEQLNVVFVMDQTEVYFGICGDEERYIPAVIAPEFEQLLSNGKFLRSMGSRLLITEAAYERMANKDSYAGRYIGRLEDGSLVIGLYDIYDDRSGEEIRLVKQTQHAFDKAMELYEKGFYYEAKNLLACVLRENPKDMAAKYYIFRCEDLQKKN</sequence>
<dbReference type="SUPFAM" id="SSF158472">
    <property type="entry name" value="HAMP domain-like"/>
    <property type="match status" value="1"/>
</dbReference>
<dbReference type="InterPro" id="IPR003660">
    <property type="entry name" value="HAMP_dom"/>
</dbReference>
<feature type="transmembrane region" description="Helical" evidence="1">
    <location>
        <begin position="545"/>
        <end position="568"/>
    </location>
</feature>
<evidence type="ECO:0000259" key="2">
    <source>
        <dbReference type="PROSITE" id="PS50885"/>
    </source>
</evidence>
<feature type="transmembrane region" description="Helical" evidence="1">
    <location>
        <begin position="371"/>
        <end position="394"/>
    </location>
</feature>
<dbReference type="InterPro" id="IPR011044">
    <property type="entry name" value="Quino_amine_DH_bsu"/>
</dbReference>
<dbReference type="Proteomes" id="UP001198220">
    <property type="component" value="Unassembled WGS sequence"/>
</dbReference>
<dbReference type="SMART" id="SM00304">
    <property type="entry name" value="HAMP"/>
    <property type="match status" value="1"/>
</dbReference>
<dbReference type="CDD" id="cd06225">
    <property type="entry name" value="HAMP"/>
    <property type="match status" value="1"/>
</dbReference>
<dbReference type="Gene3D" id="6.10.340.10">
    <property type="match status" value="1"/>
</dbReference>
<keyword evidence="4" id="KW-1185">Reference proteome</keyword>
<dbReference type="AlphaFoldDB" id="A0AAE3A8A2"/>
<keyword evidence="1" id="KW-1133">Transmembrane helix</keyword>